<gene>
    <name evidence="1" type="ORF">PPRIM_AZ9-3.1.T1120061</name>
</gene>
<dbReference type="EMBL" id="CAJJDM010000115">
    <property type="protein sequence ID" value="CAD8100347.1"/>
    <property type="molecule type" value="Genomic_DNA"/>
</dbReference>
<evidence type="ECO:0000313" key="1">
    <source>
        <dbReference type="EMBL" id="CAD8100347.1"/>
    </source>
</evidence>
<organism evidence="1 2">
    <name type="scientific">Paramecium primaurelia</name>
    <dbReference type="NCBI Taxonomy" id="5886"/>
    <lineage>
        <taxon>Eukaryota</taxon>
        <taxon>Sar</taxon>
        <taxon>Alveolata</taxon>
        <taxon>Ciliophora</taxon>
        <taxon>Intramacronucleata</taxon>
        <taxon>Oligohymenophorea</taxon>
        <taxon>Peniculida</taxon>
        <taxon>Parameciidae</taxon>
        <taxon>Paramecium</taxon>
    </lineage>
</organism>
<keyword evidence="2" id="KW-1185">Reference proteome</keyword>
<comment type="caution">
    <text evidence="1">The sequence shown here is derived from an EMBL/GenBank/DDBJ whole genome shotgun (WGS) entry which is preliminary data.</text>
</comment>
<protein>
    <submittedName>
        <fullName evidence="1">Uncharacterized protein</fullName>
    </submittedName>
</protein>
<sequence length="132" mass="15750">MDEFKSNSERPQTSHILNQLKLLRRNLVKQPQKQHKYTRSHFVPADINNMKYVHSQRQIFGNISSSIATFKGKAISQSQIQYDESYLNRLLPKETIRNLNNQSKKNNTFFSLFQQPQGRMKTDWINSRYRLF</sequence>
<proteinExistence type="predicted"/>
<dbReference type="AlphaFoldDB" id="A0A8S1PAZ7"/>
<evidence type="ECO:0000313" key="2">
    <source>
        <dbReference type="Proteomes" id="UP000688137"/>
    </source>
</evidence>
<dbReference type="OMA" id="PQKQHKY"/>
<accession>A0A8S1PAZ7</accession>
<dbReference type="Proteomes" id="UP000688137">
    <property type="component" value="Unassembled WGS sequence"/>
</dbReference>
<name>A0A8S1PAZ7_PARPR</name>
<reference evidence="1" key="1">
    <citation type="submission" date="2021-01" db="EMBL/GenBank/DDBJ databases">
        <authorList>
            <consortium name="Genoscope - CEA"/>
            <person name="William W."/>
        </authorList>
    </citation>
    <scope>NUCLEOTIDE SEQUENCE</scope>
</reference>